<evidence type="ECO:0000256" key="5">
    <source>
        <dbReference type="ARBA" id="ARBA00022605"/>
    </source>
</evidence>
<evidence type="ECO:0000256" key="9">
    <source>
        <dbReference type="ARBA" id="ARBA00022777"/>
    </source>
</evidence>
<dbReference type="CDD" id="cd04261">
    <property type="entry name" value="AAK_AKii-LysC-BS"/>
    <property type="match status" value="1"/>
</dbReference>
<dbReference type="InterPro" id="IPR005260">
    <property type="entry name" value="Asp_kin_monofn"/>
</dbReference>
<dbReference type="PANTHER" id="PTHR21499">
    <property type="entry name" value="ASPARTATE KINASE"/>
    <property type="match status" value="1"/>
</dbReference>
<feature type="binding site" evidence="13">
    <location>
        <position position="47"/>
    </location>
    <ligand>
        <name>substrate</name>
    </ligand>
</feature>
<keyword evidence="9 14" id="KW-0418">Kinase</keyword>
<comment type="catalytic activity">
    <reaction evidence="12 14">
        <text>L-aspartate + ATP = 4-phospho-L-aspartate + ADP</text>
        <dbReference type="Rhea" id="RHEA:23776"/>
        <dbReference type="ChEBI" id="CHEBI:29991"/>
        <dbReference type="ChEBI" id="CHEBI:30616"/>
        <dbReference type="ChEBI" id="CHEBI:57535"/>
        <dbReference type="ChEBI" id="CHEBI:456216"/>
        <dbReference type="EC" id="2.7.2.4"/>
    </reaction>
</comment>
<sequence length="404" mass="42927">MPLIVQKFGGTSVSDIERIRNVAERVKETRDKGNQVVVVVSARAGVTDRLIAEAKRLSSEPDEREMDVLLSVGEQESIALLTIALQSIGVPAISRTGRQAGVETDSNHTRARITRVTGGDVLQQTKQGKVVIVAGFQGLGCDGEITTFGRGASDLTAIAISASLDAEICEIFTDVDGVFTADPRVVPKARKLLEISYDEMLEMASLGSKVVQARAVELAKKFSVDFEVRSTFNKNRGTIVKEEVASMEDVLVRGAAIDVNQVKIVVNEVPDQPGTAAKIFQQLADAQIVVDMIVQNIGRGGKANLTFTVPSDDAYRAEKSVQECLIEMGGGKISSVNGIAKLSVVGVGMRTHTGVAASLFSALATAGINIQIISTSEIKISVAIEPEHSDEALRIAHNAFGLGS</sequence>
<feature type="binding site" evidence="13">
    <location>
        <position position="184"/>
    </location>
    <ligand>
        <name>ATP</name>
        <dbReference type="ChEBI" id="CHEBI:30616"/>
    </ligand>
</feature>
<evidence type="ECO:0000256" key="13">
    <source>
        <dbReference type="PIRSR" id="PIRSR000726-1"/>
    </source>
</evidence>
<evidence type="ECO:0000313" key="17">
    <source>
        <dbReference type="EMBL" id="AWT59628.1"/>
    </source>
</evidence>
<dbReference type="PROSITE" id="PS00324">
    <property type="entry name" value="ASPARTOKINASE"/>
    <property type="match status" value="1"/>
</dbReference>
<keyword evidence="8 13" id="KW-0547">Nucleotide-binding</keyword>
<evidence type="ECO:0000313" key="18">
    <source>
        <dbReference type="Proteomes" id="UP000247465"/>
    </source>
</evidence>
<keyword evidence="10 13" id="KW-0067">ATP-binding</keyword>
<dbReference type="EC" id="2.7.2.4" evidence="14"/>
<dbReference type="InterPro" id="IPR001341">
    <property type="entry name" value="Asp_kinase"/>
</dbReference>
<feature type="domain" description="ACT" evidence="16">
    <location>
        <begin position="264"/>
        <end position="347"/>
    </location>
</feature>
<dbReference type="GO" id="GO:0009089">
    <property type="term" value="P:lysine biosynthetic process via diaminopimelate"/>
    <property type="evidence" value="ECO:0007669"/>
    <property type="project" value="UniProtKB-UniPathway"/>
</dbReference>
<dbReference type="NCBIfam" id="NF005155">
    <property type="entry name" value="PRK06635.1-4"/>
    <property type="match status" value="1"/>
</dbReference>
<keyword evidence="5 15" id="KW-0028">Amino-acid biosynthesis</keyword>
<dbReference type="Gene3D" id="3.40.1160.10">
    <property type="entry name" value="Acetylglutamate kinase-like"/>
    <property type="match status" value="1"/>
</dbReference>
<evidence type="ECO:0000256" key="3">
    <source>
        <dbReference type="ARBA" id="ARBA00005139"/>
    </source>
</evidence>
<feature type="binding site" evidence="13">
    <location>
        <begin position="173"/>
        <end position="174"/>
    </location>
    <ligand>
        <name>ATP</name>
        <dbReference type="ChEBI" id="CHEBI:30616"/>
    </ligand>
</feature>
<gene>
    <name evidence="17" type="primary">lysC</name>
    <name evidence="17" type="ORF">DF168_00821</name>
</gene>
<feature type="binding site" evidence="13">
    <location>
        <position position="74"/>
    </location>
    <ligand>
        <name>substrate</name>
    </ligand>
</feature>
<evidence type="ECO:0000256" key="15">
    <source>
        <dbReference type="RuleBase" id="RU004249"/>
    </source>
</evidence>
<dbReference type="AlphaFoldDB" id="A0A2Z4AF80"/>
<dbReference type="InterPro" id="IPR041740">
    <property type="entry name" value="AKii-LysC-BS"/>
</dbReference>
<dbReference type="InterPro" id="IPR001048">
    <property type="entry name" value="Asp/Glu/Uridylate_kinase"/>
</dbReference>
<accession>A0A2Z4AF80</accession>
<keyword evidence="7" id="KW-0677">Repeat</keyword>
<dbReference type="GO" id="GO:0005524">
    <property type="term" value="F:ATP binding"/>
    <property type="evidence" value="ECO:0007669"/>
    <property type="project" value="UniProtKB-KW"/>
</dbReference>
<evidence type="ECO:0000256" key="10">
    <source>
        <dbReference type="ARBA" id="ARBA00022840"/>
    </source>
</evidence>
<evidence type="ECO:0000259" key="16">
    <source>
        <dbReference type="PROSITE" id="PS51671"/>
    </source>
</evidence>
<dbReference type="GO" id="GO:0009090">
    <property type="term" value="P:homoserine biosynthetic process"/>
    <property type="evidence" value="ECO:0007669"/>
    <property type="project" value="TreeGrafter"/>
</dbReference>
<dbReference type="Gene3D" id="3.30.2130.10">
    <property type="entry name" value="VC0802-like"/>
    <property type="match status" value="1"/>
</dbReference>
<comment type="pathway">
    <text evidence="1 15">Amino-acid biosynthesis; L-lysine biosynthesis via DAP pathway; (S)-tetrahydrodipicolinate from L-aspartate: step 1/4.</text>
</comment>
<dbReference type="GO" id="GO:0009088">
    <property type="term" value="P:threonine biosynthetic process"/>
    <property type="evidence" value="ECO:0007669"/>
    <property type="project" value="UniProtKB-UniPathway"/>
</dbReference>
<dbReference type="GO" id="GO:0004072">
    <property type="term" value="F:aspartate kinase activity"/>
    <property type="evidence" value="ECO:0007669"/>
    <property type="project" value="UniProtKB-EC"/>
</dbReference>
<evidence type="ECO:0000256" key="8">
    <source>
        <dbReference type="ARBA" id="ARBA00022741"/>
    </source>
</evidence>
<dbReference type="CDD" id="cd04913">
    <property type="entry name" value="ACT_AKii-LysC-BS-like_1"/>
    <property type="match status" value="1"/>
</dbReference>
<dbReference type="Pfam" id="PF00696">
    <property type="entry name" value="AA_kinase"/>
    <property type="match status" value="1"/>
</dbReference>
<protein>
    <recommendedName>
        <fullName evidence="14">Aspartokinase</fullName>
        <ecNumber evidence="14">2.7.2.4</ecNumber>
    </recommendedName>
</protein>
<evidence type="ECO:0000256" key="6">
    <source>
        <dbReference type="ARBA" id="ARBA00022679"/>
    </source>
</evidence>
<dbReference type="KEGG" id="mtar:DF168_00821"/>
<dbReference type="Pfam" id="PF22468">
    <property type="entry name" value="ACT_9"/>
    <property type="match status" value="2"/>
</dbReference>
<evidence type="ECO:0000256" key="12">
    <source>
        <dbReference type="ARBA" id="ARBA00047872"/>
    </source>
</evidence>
<name>A0A2Z4AF80_9BACT</name>
<evidence type="ECO:0000256" key="7">
    <source>
        <dbReference type="ARBA" id="ARBA00022737"/>
    </source>
</evidence>
<organism evidence="17 18">
    <name type="scientific">Candidatus Moanibacter tarae</name>
    <dbReference type="NCBI Taxonomy" id="2200854"/>
    <lineage>
        <taxon>Bacteria</taxon>
        <taxon>Pseudomonadati</taxon>
        <taxon>Verrucomicrobiota</taxon>
        <taxon>Opitutia</taxon>
        <taxon>Puniceicoccales</taxon>
        <taxon>Puniceicoccales incertae sedis</taxon>
        <taxon>Candidatus Moanibacter</taxon>
    </lineage>
</organism>
<dbReference type="PIRSF" id="PIRSF000726">
    <property type="entry name" value="Asp_kin"/>
    <property type="match status" value="1"/>
</dbReference>
<dbReference type="InterPro" id="IPR018042">
    <property type="entry name" value="Aspartate_kinase_CS"/>
</dbReference>
<feature type="binding site" evidence="13">
    <location>
        <begin position="7"/>
        <end position="10"/>
    </location>
    <ligand>
        <name>ATP</name>
        <dbReference type="ChEBI" id="CHEBI:30616"/>
    </ligand>
</feature>
<evidence type="ECO:0000256" key="4">
    <source>
        <dbReference type="ARBA" id="ARBA00010122"/>
    </source>
</evidence>
<dbReference type="FunFam" id="3.30.2130.10:FF:000001">
    <property type="entry name" value="Bifunctional aspartokinase/homoserine dehydrogenase"/>
    <property type="match status" value="1"/>
</dbReference>
<dbReference type="PROSITE" id="PS51671">
    <property type="entry name" value="ACT"/>
    <property type="match status" value="1"/>
</dbReference>
<dbReference type="FunFam" id="3.40.1160.10:FF:000002">
    <property type="entry name" value="Aspartokinase"/>
    <property type="match status" value="1"/>
</dbReference>
<dbReference type="InterPro" id="IPR045865">
    <property type="entry name" value="ACT-like_dom_sf"/>
</dbReference>
<dbReference type="GO" id="GO:0005829">
    <property type="term" value="C:cytosol"/>
    <property type="evidence" value="ECO:0007669"/>
    <property type="project" value="TreeGrafter"/>
</dbReference>
<dbReference type="NCBIfam" id="TIGR00657">
    <property type="entry name" value="asp_kinases"/>
    <property type="match status" value="1"/>
</dbReference>
<dbReference type="SUPFAM" id="SSF53633">
    <property type="entry name" value="Carbamate kinase-like"/>
    <property type="match status" value="1"/>
</dbReference>
<comment type="pathway">
    <text evidence="2 15">Amino-acid biosynthesis; L-methionine biosynthesis via de novo pathway; L-homoserine from L-aspartate: step 1/3.</text>
</comment>
<evidence type="ECO:0000256" key="1">
    <source>
        <dbReference type="ARBA" id="ARBA00004766"/>
    </source>
</evidence>
<dbReference type="PANTHER" id="PTHR21499:SF3">
    <property type="entry name" value="ASPARTOKINASE"/>
    <property type="match status" value="1"/>
</dbReference>
<dbReference type="UniPathway" id="UPA00051">
    <property type="reaction ID" value="UER00462"/>
</dbReference>
<dbReference type="InterPro" id="IPR054352">
    <property type="entry name" value="ACT_Aspartokinase"/>
</dbReference>
<comment type="similarity">
    <text evidence="4 14">Belongs to the aspartokinase family.</text>
</comment>
<feature type="binding site" evidence="13">
    <location>
        <begin position="209"/>
        <end position="210"/>
    </location>
    <ligand>
        <name>ATP</name>
        <dbReference type="ChEBI" id="CHEBI:30616"/>
    </ligand>
</feature>
<dbReference type="Proteomes" id="UP000247465">
    <property type="component" value="Chromosome"/>
</dbReference>
<dbReference type="EMBL" id="CP029803">
    <property type="protein sequence ID" value="AWT59628.1"/>
    <property type="molecule type" value="Genomic_DNA"/>
</dbReference>
<comment type="pathway">
    <text evidence="3 15">Amino-acid biosynthesis; L-threonine biosynthesis; L-threonine from L-aspartate: step 1/5.</text>
</comment>
<proteinExistence type="inferred from homology"/>
<reference evidence="17 18" key="1">
    <citation type="submission" date="2018-06" db="EMBL/GenBank/DDBJ databases">
        <title>Draft Genome Sequence of a Novel Marine Bacterium Related to the Verrucomicrobia.</title>
        <authorList>
            <person name="Vosseberg J."/>
            <person name="Martijn J."/>
            <person name="Ettema T.J.G."/>
        </authorList>
    </citation>
    <scope>NUCLEOTIDE SEQUENCE [LARGE SCALE GENOMIC DNA]</scope>
    <source>
        <strain evidence="17">TARA_B100001123</strain>
    </source>
</reference>
<dbReference type="UniPathway" id="UPA00050">
    <property type="reaction ID" value="UER00461"/>
</dbReference>
<dbReference type="InterPro" id="IPR036393">
    <property type="entry name" value="AceGlu_kinase-like_sf"/>
</dbReference>
<dbReference type="NCBIfam" id="NF005154">
    <property type="entry name" value="PRK06635.1-2"/>
    <property type="match status" value="1"/>
</dbReference>
<dbReference type="CDD" id="cd04936">
    <property type="entry name" value="ACT_AKii-LysC-BS-like_2"/>
    <property type="match status" value="1"/>
</dbReference>
<dbReference type="SUPFAM" id="SSF55021">
    <property type="entry name" value="ACT-like"/>
    <property type="match status" value="2"/>
</dbReference>
<dbReference type="InterPro" id="IPR002912">
    <property type="entry name" value="ACT_dom"/>
</dbReference>
<evidence type="ECO:0000256" key="11">
    <source>
        <dbReference type="ARBA" id="ARBA00023154"/>
    </source>
</evidence>
<evidence type="ECO:0000256" key="2">
    <source>
        <dbReference type="ARBA" id="ARBA00004986"/>
    </source>
</evidence>
<keyword evidence="11" id="KW-0457">Lysine biosynthesis</keyword>
<keyword evidence="6 14" id="KW-0808">Transferase</keyword>
<evidence type="ECO:0000256" key="14">
    <source>
        <dbReference type="RuleBase" id="RU003448"/>
    </source>
</evidence>
<dbReference type="UniPathway" id="UPA00034">
    <property type="reaction ID" value="UER00015"/>
</dbReference>